<evidence type="ECO:0000313" key="3">
    <source>
        <dbReference type="EMBL" id="KAK1926868.1"/>
    </source>
</evidence>
<feature type="compositionally biased region" description="Basic and acidic residues" evidence="1">
    <location>
        <begin position="447"/>
        <end position="463"/>
    </location>
</feature>
<feature type="domain" description="C2H2-type" evidence="2">
    <location>
        <begin position="146"/>
        <end position="171"/>
    </location>
</feature>
<dbReference type="SMART" id="SM00355">
    <property type="entry name" value="ZnF_C2H2"/>
    <property type="match status" value="3"/>
</dbReference>
<comment type="caution">
    <text evidence="3">The sequence shown here is derived from an EMBL/GenBank/DDBJ whole genome shotgun (WGS) entry which is preliminary data.</text>
</comment>
<feature type="domain" description="C2H2-type" evidence="2">
    <location>
        <begin position="225"/>
        <end position="249"/>
    </location>
</feature>
<dbReference type="InterPro" id="IPR013087">
    <property type="entry name" value="Znf_C2H2_type"/>
</dbReference>
<accession>A0AAD9FVC9</accession>
<feature type="domain" description="C2H2-type" evidence="2">
    <location>
        <begin position="194"/>
        <end position="219"/>
    </location>
</feature>
<gene>
    <name evidence="3" type="ORF">DB88DRAFT_506982</name>
</gene>
<reference evidence="3" key="1">
    <citation type="submission" date="2023-02" db="EMBL/GenBank/DDBJ databases">
        <title>Identification and recombinant expression of a fungal hydrolase from Papiliotrema laurentii that hydrolyzes apple cutin and clears colloidal polyester polyurethane.</title>
        <authorList>
            <consortium name="DOE Joint Genome Institute"/>
            <person name="Roman V.A."/>
            <person name="Bojanowski C."/>
            <person name="Crable B.R."/>
            <person name="Wagner D.N."/>
            <person name="Hung C.S."/>
            <person name="Nadeau L.J."/>
            <person name="Schratz L."/>
            <person name="Haridas S."/>
            <person name="Pangilinan J."/>
            <person name="Lipzen A."/>
            <person name="Na H."/>
            <person name="Yan M."/>
            <person name="Ng V."/>
            <person name="Grigoriev I.V."/>
            <person name="Spatafora J.W."/>
            <person name="Barlow D."/>
            <person name="Biffinger J."/>
            <person name="Kelley-Loughnane N."/>
            <person name="Varaljay V.A."/>
            <person name="Crookes-Goodson W.J."/>
        </authorList>
    </citation>
    <scope>NUCLEOTIDE SEQUENCE</scope>
    <source>
        <strain evidence="3">5307AH</strain>
    </source>
</reference>
<name>A0AAD9FVC9_PAPLA</name>
<keyword evidence="4" id="KW-1185">Reference proteome</keyword>
<sequence length="516" mass="56021">MPTTSPFTLSPLFPGQQDQDGKMADPKTNGKYLPSRGAQRDARWQAKQQDIAHSFHPRYATADGRISRQHQTHRSPVPPRASLLPPAYSSPNPNTERIKAEQLAAIAAARQAHAEALQQKRVVVDEEAQRKIKRIQLQVYVHARSTRCGWKDCPAVLNSWAVLEKHLYHSHLHPKQCVPAWSNGGTPQPSGPYVQCLWQGCGQIFRDVDTCYQHCLTQHMGIFGARCPFNCLFEGPLFTDLMAHIGRRHPQATPDDFVPGLIHHRPVYLPPASSLPKLPGFVVISRNPGAGDVVTSLFHCGPVPGFQGDVSEKVRKQVKKGCVSSGQRPRKDHFVDKQGASAAIKALLENSWRISLVCLPDADSTDQKDSGIEVVPNTATSVVTTMSIDEAVQKGVDLVDVRMSVKAAKDAAIDVVAGWNVSGHHTRAAALRSLTGAGDGSLARSGLGRDEGGSQREGERTSDGSDSDTSSTGSSVFSLYRGAKGPGELLPGDDPYQGLKRSARLKSKAKEMELGE</sequence>
<feature type="region of interest" description="Disordered" evidence="1">
    <location>
        <begin position="439"/>
        <end position="516"/>
    </location>
</feature>
<dbReference type="Proteomes" id="UP001182556">
    <property type="component" value="Unassembled WGS sequence"/>
</dbReference>
<dbReference type="EMBL" id="JAODAN010000001">
    <property type="protein sequence ID" value="KAK1926868.1"/>
    <property type="molecule type" value="Genomic_DNA"/>
</dbReference>
<protein>
    <recommendedName>
        <fullName evidence="2">C2H2-type domain-containing protein</fullName>
    </recommendedName>
</protein>
<evidence type="ECO:0000256" key="1">
    <source>
        <dbReference type="SAM" id="MobiDB-lite"/>
    </source>
</evidence>
<feature type="region of interest" description="Disordered" evidence="1">
    <location>
        <begin position="65"/>
        <end position="94"/>
    </location>
</feature>
<organism evidence="3 4">
    <name type="scientific">Papiliotrema laurentii</name>
    <name type="common">Cryptococcus laurentii</name>
    <dbReference type="NCBI Taxonomy" id="5418"/>
    <lineage>
        <taxon>Eukaryota</taxon>
        <taxon>Fungi</taxon>
        <taxon>Dikarya</taxon>
        <taxon>Basidiomycota</taxon>
        <taxon>Agaricomycotina</taxon>
        <taxon>Tremellomycetes</taxon>
        <taxon>Tremellales</taxon>
        <taxon>Rhynchogastremaceae</taxon>
        <taxon>Papiliotrema</taxon>
    </lineage>
</organism>
<evidence type="ECO:0000313" key="4">
    <source>
        <dbReference type="Proteomes" id="UP001182556"/>
    </source>
</evidence>
<dbReference type="AlphaFoldDB" id="A0AAD9FVC9"/>
<proteinExistence type="predicted"/>
<feature type="region of interest" description="Disordered" evidence="1">
    <location>
        <begin position="1"/>
        <end position="49"/>
    </location>
</feature>
<evidence type="ECO:0000259" key="2">
    <source>
        <dbReference type="SMART" id="SM00355"/>
    </source>
</evidence>